<sequence length="175" mass="20338">MKKSILILVFCLIGLLCFAQEDGTSPMYYWEYTSPVTLNGKKFYGSEADWGNNSSFADSYREQDGYALVLGRKLHYWLYDTITYHNGNASDIYDRVIPNWVERLGYVIDFDNIRVNNNNTALANSVKALMKQRGCDISVTLCTSTNWDTNVDFVIINEYLTNKKQYKITIYYLYK</sequence>
<dbReference type="AlphaFoldDB" id="A0AAE9SIG6"/>
<protein>
    <submittedName>
        <fullName evidence="2">Uncharacterized protein</fullName>
    </submittedName>
</protein>
<name>A0AAE9SIG6_9SPIR</name>
<reference evidence="2" key="1">
    <citation type="submission" date="2019-04" db="EMBL/GenBank/DDBJ databases">
        <title>Whole genome sequencing of oral phylogroup 2 treponemes.</title>
        <authorList>
            <person name="Chan Y."/>
            <person name="Zeng H.H."/>
            <person name="Yu X.L."/>
            <person name="Leung W.K."/>
            <person name="Watt R.M."/>
        </authorList>
    </citation>
    <scope>NUCLEOTIDE SEQUENCE</scope>
    <source>
        <strain evidence="2">OMZ 835</strain>
    </source>
</reference>
<feature type="chain" id="PRO_5041900051" evidence="1">
    <location>
        <begin position="20"/>
        <end position="175"/>
    </location>
</feature>
<dbReference type="RefSeq" id="WP_044977464.1">
    <property type="nucleotide sequence ID" value="NZ_CP009228.1"/>
</dbReference>
<dbReference type="KEGG" id="tpk:JO40_01010"/>
<dbReference type="EMBL" id="CP038804">
    <property type="protein sequence ID" value="UTY33975.1"/>
    <property type="molecule type" value="Genomic_DNA"/>
</dbReference>
<keyword evidence="1" id="KW-0732">Signal</keyword>
<dbReference type="Proteomes" id="UP001058682">
    <property type="component" value="Chromosome"/>
</dbReference>
<proteinExistence type="predicted"/>
<organism evidence="2 3">
    <name type="scientific">Treponema putidum</name>
    <dbReference type="NCBI Taxonomy" id="221027"/>
    <lineage>
        <taxon>Bacteria</taxon>
        <taxon>Pseudomonadati</taxon>
        <taxon>Spirochaetota</taxon>
        <taxon>Spirochaetia</taxon>
        <taxon>Spirochaetales</taxon>
        <taxon>Treponemataceae</taxon>
        <taxon>Treponema</taxon>
    </lineage>
</organism>
<evidence type="ECO:0000313" key="2">
    <source>
        <dbReference type="EMBL" id="UTY33975.1"/>
    </source>
</evidence>
<evidence type="ECO:0000256" key="1">
    <source>
        <dbReference type="SAM" id="SignalP"/>
    </source>
</evidence>
<accession>A0AAE9SIG6</accession>
<feature type="signal peptide" evidence="1">
    <location>
        <begin position="1"/>
        <end position="19"/>
    </location>
</feature>
<evidence type="ECO:0000313" key="3">
    <source>
        <dbReference type="Proteomes" id="UP001058682"/>
    </source>
</evidence>
<gene>
    <name evidence="2" type="ORF">E4N74_08135</name>
</gene>